<dbReference type="Proteomes" id="UP000001194">
    <property type="component" value="Unassembled WGS sequence"/>
</dbReference>
<protein>
    <submittedName>
        <fullName evidence="1">Predicted protein</fullName>
    </submittedName>
</protein>
<dbReference type="AlphaFoldDB" id="B0DRZ4"/>
<name>B0DRZ4_LACBS</name>
<dbReference type="RefSeq" id="XP_001886742.1">
    <property type="nucleotide sequence ID" value="XM_001886707.1"/>
</dbReference>
<dbReference type="OrthoDB" id="3237746at2759"/>
<gene>
    <name evidence="1" type="ORF">LACBIDRAFT_308273</name>
</gene>
<dbReference type="KEGG" id="lbc:LACBIDRAFT_308273"/>
<proteinExistence type="predicted"/>
<dbReference type="InParanoid" id="B0DRZ4"/>
<sequence length="60" mass="6816">MLTEAVHHTIQWKTAFDLQVKVSKAGIVEFRMGQLVQVYQNKVALTLGTEHKLTPLWSPP</sequence>
<dbReference type="EMBL" id="DS547129">
    <property type="protein sequence ID" value="EDR02698.1"/>
    <property type="molecule type" value="Genomic_DNA"/>
</dbReference>
<evidence type="ECO:0000313" key="1">
    <source>
        <dbReference type="EMBL" id="EDR02698.1"/>
    </source>
</evidence>
<dbReference type="GeneID" id="6082282"/>
<reference evidence="1 2" key="1">
    <citation type="journal article" date="2008" name="Nature">
        <title>The genome of Laccaria bicolor provides insights into mycorrhizal symbiosis.</title>
        <authorList>
            <person name="Martin F."/>
            <person name="Aerts A."/>
            <person name="Ahren D."/>
            <person name="Brun A."/>
            <person name="Danchin E.G.J."/>
            <person name="Duchaussoy F."/>
            <person name="Gibon J."/>
            <person name="Kohler A."/>
            <person name="Lindquist E."/>
            <person name="Pereda V."/>
            <person name="Salamov A."/>
            <person name="Shapiro H.J."/>
            <person name="Wuyts J."/>
            <person name="Blaudez D."/>
            <person name="Buee M."/>
            <person name="Brokstein P."/>
            <person name="Canbaeck B."/>
            <person name="Cohen D."/>
            <person name="Courty P.E."/>
            <person name="Coutinho P.M."/>
            <person name="Delaruelle C."/>
            <person name="Detter J.C."/>
            <person name="Deveau A."/>
            <person name="DiFazio S."/>
            <person name="Duplessis S."/>
            <person name="Fraissinet-Tachet L."/>
            <person name="Lucic E."/>
            <person name="Frey-Klett P."/>
            <person name="Fourrey C."/>
            <person name="Feussner I."/>
            <person name="Gay G."/>
            <person name="Grimwood J."/>
            <person name="Hoegger P.J."/>
            <person name="Jain P."/>
            <person name="Kilaru S."/>
            <person name="Labbe J."/>
            <person name="Lin Y.C."/>
            <person name="Legue V."/>
            <person name="Le Tacon F."/>
            <person name="Marmeisse R."/>
            <person name="Melayah D."/>
            <person name="Montanini B."/>
            <person name="Muratet M."/>
            <person name="Nehls U."/>
            <person name="Niculita-Hirzel H."/>
            <person name="Oudot-Le Secq M.P."/>
            <person name="Peter M."/>
            <person name="Quesneville H."/>
            <person name="Rajashekar B."/>
            <person name="Reich M."/>
            <person name="Rouhier N."/>
            <person name="Schmutz J."/>
            <person name="Yin T."/>
            <person name="Chalot M."/>
            <person name="Henrissat B."/>
            <person name="Kuees U."/>
            <person name="Lucas S."/>
            <person name="Van de Peer Y."/>
            <person name="Podila G.K."/>
            <person name="Polle A."/>
            <person name="Pukkila P.J."/>
            <person name="Richardson P.M."/>
            <person name="Rouze P."/>
            <person name="Sanders I.R."/>
            <person name="Stajich J.E."/>
            <person name="Tunlid A."/>
            <person name="Tuskan G."/>
            <person name="Grigoriev I.V."/>
        </authorList>
    </citation>
    <scope>NUCLEOTIDE SEQUENCE [LARGE SCALE GENOMIC DNA]</scope>
    <source>
        <strain evidence="2">S238N-H82 / ATCC MYA-4686</strain>
    </source>
</reference>
<keyword evidence="2" id="KW-1185">Reference proteome</keyword>
<evidence type="ECO:0000313" key="2">
    <source>
        <dbReference type="Proteomes" id="UP000001194"/>
    </source>
</evidence>
<accession>B0DRZ4</accession>
<dbReference type="HOGENOM" id="CLU_186480_1_0_1"/>
<organism evidence="2">
    <name type="scientific">Laccaria bicolor (strain S238N-H82 / ATCC MYA-4686)</name>
    <name type="common">Bicoloured deceiver</name>
    <name type="synonym">Laccaria laccata var. bicolor</name>
    <dbReference type="NCBI Taxonomy" id="486041"/>
    <lineage>
        <taxon>Eukaryota</taxon>
        <taxon>Fungi</taxon>
        <taxon>Dikarya</taxon>
        <taxon>Basidiomycota</taxon>
        <taxon>Agaricomycotina</taxon>
        <taxon>Agaricomycetes</taxon>
        <taxon>Agaricomycetidae</taxon>
        <taxon>Agaricales</taxon>
        <taxon>Agaricineae</taxon>
        <taxon>Hydnangiaceae</taxon>
        <taxon>Laccaria</taxon>
    </lineage>
</organism>